<organism evidence="1 2">
    <name type="scientific">Entomophthora muscae</name>
    <dbReference type="NCBI Taxonomy" id="34485"/>
    <lineage>
        <taxon>Eukaryota</taxon>
        <taxon>Fungi</taxon>
        <taxon>Fungi incertae sedis</taxon>
        <taxon>Zoopagomycota</taxon>
        <taxon>Entomophthoromycotina</taxon>
        <taxon>Entomophthoromycetes</taxon>
        <taxon>Entomophthorales</taxon>
        <taxon>Entomophthoraceae</taxon>
        <taxon>Entomophthora</taxon>
    </lineage>
</organism>
<protein>
    <submittedName>
        <fullName evidence="1">Uncharacterized protein</fullName>
    </submittedName>
</protein>
<accession>A0ACC2RUY0</accession>
<evidence type="ECO:0000313" key="1">
    <source>
        <dbReference type="EMBL" id="KAJ9053856.1"/>
    </source>
</evidence>
<proteinExistence type="predicted"/>
<evidence type="ECO:0000313" key="2">
    <source>
        <dbReference type="Proteomes" id="UP001165960"/>
    </source>
</evidence>
<sequence length="121" mass="13284">MPCPPMWVWRCQWPPFSTWRRMTWCPLDPCSDASNSLSYALITHRSGTDGTEHLLFSAVSCVLSEVPPLSGCPSSPLSSILVCPSLTPPDFYSNAVLVACPMRVPAKSELEPTNSDCQILI</sequence>
<reference evidence="1" key="1">
    <citation type="submission" date="2022-04" db="EMBL/GenBank/DDBJ databases">
        <title>Genome of the entomopathogenic fungus Entomophthora muscae.</title>
        <authorList>
            <person name="Elya C."/>
            <person name="Lovett B.R."/>
            <person name="Lee E."/>
            <person name="Macias A.M."/>
            <person name="Hajek A.E."/>
            <person name="De Bivort B.L."/>
            <person name="Kasson M.T."/>
            <person name="De Fine Licht H.H."/>
            <person name="Stajich J.E."/>
        </authorList>
    </citation>
    <scope>NUCLEOTIDE SEQUENCE</scope>
    <source>
        <strain evidence="1">Berkeley</strain>
    </source>
</reference>
<dbReference type="Proteomes" id="UP001165960">
    <property type="component" value="Unassembled WGS sequence"/>
</dbReference>
<dbReference type="EMBL" id="QTSX02006484">
    <property type="protein sequence ID" value="KAJ9053856.1"/>
    <property type="molecule type" value="Genomic_DNA"/>
</dbReference>
<name>A0ACC2RUY0_9FUNG</name>
<keyword evidence="2" id="KW-1185">Reference proteome</keyword>
<gene>
    <name evidence="1" type="ORF">DSO57_1020299</name>
</gene>
<comment type="caution">
    <text evidence="1">The sequence shown here is derived from an EMBL/GenBank/DDBJ whole genome shotgun (WGS) entry which is preliminary data.</text>
</comment>